<accession>A0AAD4J129</accession>
<keyword evidence="5" id="KW-1185">Reference proteome</keyword>
<evidence type="ECO:0000313" key="4">
    <source>
        <dbReference type="EMBL" id="KAH6825242.1"/>
    </source>
</evidence>
<proteinExistence type="predicted"/>
<dbReference type="AlphaFoldDB" id="A0AAD4J129"/>
<sequence>MGDDRSWDSFMINEYKIRMCDPDRRRDPNGYVYSFQRCPDFLNGCPRGDTCPFAHGYLETWWFNPYIFALNCQQIYYPVFHTYEDPSRLILNQPATFPHHNSVLQGSSSSFAAYTNQWPRFGDYFAQGSSSSVLYRNLQPTISYGHEFPAFQSTLPPPPPPPPMNMMQQPNSQTSSWLPLLPPMMPLPILQIPSLPPPPPMMQQPNSQTPSRPPQTSFMMQLPNSHIPSMPPSALMMQQPYSQTPSMPPPPVSPVMQPPNSQTWMIVRREERPQISQFGTVPPQPRLDPIARPPRATIGVQHQQPQSVLAPFPTDLSRAITHLQADAASLKDARSKRKHDDEAGSSNK</sequence>
<dbReference type="Proteomes" id="UP001190926">
    <property type="component" value="Unassembled WGS sequence"/>
</dbReference>
<evidence type="ECO:0000256" key="1">
    <source>
        <dbReference type="PROSITE-ProRule" id="PRU00723"/>
    </source>
</evidence>
<name>A0AAD4J129_PERFH</name>
<feature type="region of interest" description="Disordered" evidence="2">
    <location>
        <begin position="195"/>
        <end position="217"/>
    </location>
</feature>
<protein>
    <recommendedName>
        <fullName evidence="3">C3H1-type domain-containing protein</fullName>
    </recommendedName>
</protein>
<comment type="caution">
    <text evidence="4">The sequence shown here is derived from an EMBL/GenBank/DDBJ whole genome shotgun (WGS) entry which is preliminary data.</text>
</comment>
<keyword evidence="1" id="KW-0862">Zinc</keyword>
<keyword evidence="1" id="KW-0479">Metal-binding</keyword>
<organism evidence="4 5">
    <name type="scientific">Perilla frutescens var. hirtella</name>
    <name type="common">Perilla citriodora</name>
    <name type="synonym">Perilla setoyensis</name>
    <dbReference type="NCBI Taxonomy" id="608512"/>
    <lineage>
        <taxon>Eukaryota</taxon>
        <taxon>Viridiplantae</taxon>
        <taxon>Streptophyta</taxon>
        <taxon>Embryophyta</taxon>
        <taxon>Tracheophyta</taxon>
        <taxon>Spermatophyta</taxon>
        <taxon>Magnoliopsida</taxon>
        <taxon>eudicotyledons</taxon>
        <taxon>Gunneridae</taxon>
        <taxon>Pentapetalae</taxon>
        <taxon>asterids</taxon>
        <taxon>lamiids</taxon>
        <taxon>Lamiales</taxon>
        <taxon>Lamiaceae</taxon>
        <taxon>Nepetoideae</taxon>
        <taxon>Elsholtzieae</taxon>
        <taxon>Perilla</taxon>
    </lineage>
</organism>
<dbReference type="GO" id="GO:0008270">
    <property type="term" value="F:zinc ion binding"/>
    <property type="evidence" value="ECO:0007669"/>
    <property type="project" value="UniProtKB-KW"/>
</dbReference>
<feature type="domain" description="C3H1-type" evidence="3">
    <location>
        <begin position="33"/>
        <end position="58"/>
    </location>
</feature>
<gene>
    <name evidence="4" type="ORF">C2S53_018754</name>
</gene>
<dbReference type="EMBL" id="SDAM02000177">
    <property type="protein sequence ID" value="KAH6825242.1"/>
    <property type="molecule type" value="Genomic_DNA"/>
</dbReference>
<evidence type="ECO:0000256" key="2">
    <source>
        <dbReference type="SAM" id="MobiDB-lite"/>
    </source>
</evidence>
<dbReference type="InterPro" id="IPR000571">
    <property type="entry name" value="Znf_CCCH"/>
</dbReference>
<keyword evidence="1" id="KW-0863">Zinc-finger</keyword>
<feature type="compositionally biased region" description="Polar residues" evidence="2">
    <location>
        <begin position="206"/>
        <end position="217"/>
    </location>
</feature>
<dbReference type="SMART" id="SM00356">
    <property type="entry name" value="ZnF_C3H1"/>
    <property type="match status" value="1"/>
</dbReference>
<evidence type="ECO:0000313" key="5">
    <source>
        <dbReference type="Proteomes" id="UP001190926"/>
    </source>
</evidence>
<dbReference type="PROSITE" id="PS50103">
    <property type="entry name" value="ZF_C3H1"/>
    <property type="match status" value="1"/>
</dbReference>
<feature type="zinc finger region" description="C3H1-type" evidence="1">
    <location>
        <begin position="33"/>
        <end position="58"/>
    </location>
</feature>
<feature type="region of interest" description="Disordered" evidence="2">
    <location>
        <begin position="327"/>
        <end position="348"/>
    </location>
</feature>
<reference evidence="4 5" key="1">
    <citation type="journal article" date="2021" name="Nat. Commun.">
        <title>Incipient diploidization of the medicinal plant Perilla within 10,000 years.</title>
        <authorList>
            <person name="Zhang Y."/>
            <person name="Shen Q."/>
            <person name="Leng L."/>
            <person name="Zhang D."/>
            <person name="Chen S."/>
            <person name="Shi Y."/>
            <person name="Ning Z."/>
            <person name="Chen S."/>
        </authorList>
    </citation>
    <scope>NUCLEOTIDE SEQUENCE [LARGE SCALE GENOMIC DNA]</scope>
    <source>
        <strain evidence="5">cv. PC099</strain>
    </source>
</reference>
<feature type="compositionally biased region" description="Basic and acidic residues" evidence="2">
    <location>
        <begin position="329"/>
        <end position="342"/>
    </location>
</feature>
<evidence type="ECO:0000259" key="3">
    <source>
        <dbReference type="PROSITE" id="PS50103"/>
    </source>
</evidence>